<organism evidence="5 6">
    <name type="scientific">Companilactobacillus suantsaicola</name>
    <dbReference type="NCBI Taxonomy" id="2487723"/>
    <lineage>
        <taxon>Bacteria</taxon>
        <taxon>Bacillati</taxon>
        <taxon>Bacillota</taxon>
        <taxon>Bacilli</taxon>
        <taxon>Lactobacillales</taxon>
        <taxon>Lactobacillaceae</taxon>
        <taxon>Companilactobacillus</taxon>
    </lineage>
</organism>
<keyword evidence="1 5" id="KW-0489">Methyltransferase</keyword>
<dbReference type="SUPFAM" id="SSF53335">
    <property type="entry name" value="S-adenosyl-L-methionine-dependent methyltransferases"/>
    <property type="match status" value="1"/>
</dbReference>
<evidence type="ECO:0000313" key="5">
    <source>
        <dbReference type="EMBL" id="TGD21323.1"/>
    </source>
</evidence>
<dbReference type="PANTHER" id="PTHR43464">
    <property type="entry name" value="METHYLTRANSFERASE"/>
    <property type="match status" value="1"/>
</dbReference>
<dbReference type="Proteomes" id="UP000298021">
    <property type="component" value="Unassembled WGS sequence"/>
</dbReference>
<dbReference type="RefSeq" id="WP_135374411.1">
    <property type="nucleotide sequence ID" value="NZ_RKLY01000040.1"/>
</dbReference>
<dbReference type="CDD" id="cd02440">
    <property type="entry name" value="AdoMet_MTases"/>
    <property type="match status" value="1"/>
</dbReference>
<dbReference type="GO" id="GO:0032259">
    <property type="term" value="P:methylation"/>
    <property type="evidence" value="ECO:0007669"/>
    <property type="project" value="UniProtKB-KW"/>
</dbReference>
<feature type="domain" description="Methyltransferase type 11" evidence="4">
    <location>
        <begin position="47"/>
        <end position="141"/>
    </location>
</feature>
<evidence type="ECO:0000313" key="6">
    <source>
        <dbReference type="Proteomes" id="UP000298021"/>
    </source>
</evidence>
<dbReference type="GO" id="GO:0008757">
    <property type="term" value="F:S-adenosylmethionine-dependent methyltransferase activity"/>
    <property type="evidence" value="ECO:0007669"/>
    <property type="project" value="InterPro"/>
</dbReference>
<keyword evidence="6" id="KW-1185">Reference proteome</keyword>
<comment type="caution">
    <text evidence="5">The sequence shown here is derived from an EMBL/GenBank/DDBJ whole genome shotgun (WGS) entry which is preliminary data.</text>
</comment>
<keyword evidence="3" id="KW-0949">S-adenosyl-L-methionine</keyword>
<reference evidence="5 6" key="1">
    <citation type="submission" date="2018-10" db="EMBL/GenBank/DDBJ databases">
        <title>Lactobacillus sp. R7 and Lactobacillus sp. R19 isolated from fermented mustard green product of Taiwan.</title>
        <authorList>
            <person name="Lin S.-T."/>
        </authorList>
    </citation>
    <scope>NUCLEOTIDE SEQUENCE [LARGE SCALE GENOMIC DNA]</scope>
    <source>
        <strain evidence="5 6">BCRC 81127</strain>
    </source>
</reference>
<accession>A0A4Z0JEU0</accession>
<dbReference type="InterPro" id="IPR029063">
    <property type="entry name" value="SAM-dependent_MTases_sf"/>
</dbReference>
<sequence>MEENEYDNSDFFKAYSKFPRSVEGLKAAGEWPTFQKMLPDFTDKRVLDVGCGFGWHDLYAAQHHAKSVLGIDISENMLHVAREKNHYDNVHYQKMAMEEIDFPQNSFDVVISSLALHYTPDFNDICQRLKKCLTPNGDFVFSVEHPIFTAFGNQDWFYDENGEITCWPVDHYFTEGERIANFLDHKVVKYHKTLTTYVNTLIQNGFTITELQEPTPPAHLLDVPGMKDEFRRPMMLLISAKLTD</sequence>
<protein>
    <submittedName>
        <fullName evidence="5">Class I SAM-dependent methyltransferase</fullName>
    </submittedName>
</protein>
<evidence type="ECO:0000256" key="1">
    <source>
        <dbReference type="ARBA" id="ARBA00022603"/>
    </source>
</evidence>
<dbReference type="EMBL" id="RKLY01000040">
    <property type="protein sequence ID" value="TGD21323.1"/>
    <property type="molecule type" value="Genomic_DNA"/>
</dbReference>
<keyword evidence="2 5" id="KW-0808">Transferase</keyword>
<dbReference type="Gene3D" id="3.40.50.150">
    <property type="entry name" value="Vaccinia Virus protein VP39"/>
    <property type="match status" value="1"/>
</dbReference>
<proteinExistence type="predicted"/>
<dbReference type="AlphaFoldDB" id="A0A4Z0JEU0"/>
<dbReference type="OrthoDB" id="9791837at2"/>
<gene>
    <name evidence="5" type="ORF">EGT49_11375</name>
</gene>
<name>A0A4Z0JEU0_9LACO</name>
<evidence type="ECO:0000259" key="4">
    <source>
        <dbReference type="Pfam" id="PF08241"/>
    </source>
</evidence>
<dbReference type="InterPro" id="IPR013216">
    <property type="entry name" value="Methyltransf_11"/>
</dbReference>
<dbReference type="PANTHER" id="PTHR43464:SF19">
    <property type="entry name" value="UBIQUINONE BIOSYNTHESIS O-METHYLTRANSFERASE, MITOCHONDRIAL"/>
    <property type="match status" value="1"/>
</dbReference>
<dbReference type="Pfam" id="PF08241">
    <property type="entry name" value="Methyltransf_11"/>
    <property type="match status" value="1"/>
</dbReference>
<evidence type="ECO:0000256" key="3">
    <source>
        <dbReference type="ARBA" id="ARBA00022691"/>
    </source>
</evidence>
<evidence type="ECO:0000256" key="2">
    <source>
        <dbReference type="ARBA" id="ARBA00022679"/>
    </source>
</evidence>